<keyword evidence="3" id="KW-1185">Reference proteome</keyword>
<gene>
    <name evidence="2" type="ORF">KARMA_1111</name>
</gene>
<evidence type="ECO:0000313" key="2">
    <source>
        <dbReference type="EMBL" id="SCM66927.1"/>
    </source>
</evidence>
<evidence type="ECO:0000313" key="3">
    <source>
        <dbReference type="Proteomes" id="UP000184085"/>
    </source>
</evidence>
<dbReference type="RefSeq" id="WP_072705245.1">
    <property type="nucleotide sequence ID" value="NZ_FMJB01000040.1"/>
</dbReference>
<dbReference type="SUPFAM" id="SSF56317">
    <property type="entry name" value="Carbon-nitrogen hydrolase"/>
    <property type="match status" value="1"/>
</dbReference>
<accession>A0A1M4MYQ4</accession>
<evidence type="ECO:0000259" key="1">
    <source>
        <dbReference type="PROSITE" id="PS50263"/>
    </source>
</evidence>
<sequence length="292" mass="31733">MKVATAAYPIDWHDSWQSYADKVTRWVHDAAENGAQMLVFPEYGAMELASLAGAEQAGDLAGSIRAVSDRVAEADDLHRQLAQDTQTYILSASAPVPDGDEIVNRARFFSPAGAMDWQDKQIMTRFEREDWGIAGGGPLKIFDTAFGKVGILICYDSEFPLLARALVDAGCEAILVPSATEALSGYSRVRIGAMARALECQCVTVMASNVGDAPWCEAVDLNVGRGGVFCPPDKGFDPTGVLAEGVMNQPRWTYAEIDFDQIAEVRKDGVVLNLTHWEEQLPRVSAVELSPF</sequence>
<dbReference type="PANTHER" id="PTHR23088:SF50">
    <property type="entry name" value="HYDROLASE YHCX"/>
    <property type="match status" value="1"/>
</dbReference>
<feature type="domain" description="CN hydrolase" evidence="1">
    <location>
        <begin position="1"/>
        <end position="259"/>
    </location>
</feature>
<dbReference type="Gene3D" id="3.60.110.10">
    <property type="entry name" value="Carbon-nitrogen hydrolase"/>
    <property type="match status" value="1"/>
</dbReference>
<dbReference type="EMBL" id="FMJB01000040">
    <property type="protein sequence ID" value="SCM66927.1"/>
    <property type="molecule type" value="Genomic_DNA"/>
</dbReference>
<dbReference type="CDD" id="cd07574">
    <property type="entry name" value="nitrilase_Rim1_like"/>
    <property type="match status" value="1"/>
</dbReference>
<dbReference type="PROSITE" id="PS50263">
    <property type="entry name" value="CN_HYDROLASE"/>
    <property type="match status" value="1"/>
</dbReference>
<dbReference type="PANTHER" id="PTHR23088">
    <property type="entry name" value="NITRILASE-RELATED"/>
    <property type="match status" value="1"/>
</dbReference>
<dbReference type="Proteomes" id="UP000184085">
    <property type="component" value="Unassembled WGS sequence"/>
</dbReference>
<protein>
    <submittedName>
        <fullName evidence="2">Amidohydrolase</fullName>
    </submittedName>
</protein>
<dbReference type="Pfam" id="PF00795">
    <property type="entry name" value="CN_hydrolase"/>
    <property type="match status" value="1"/>
</dbReference>
<reference evidence="3" key="1">
    <citation type="submission" date="2016-09" db="EMBL/GenBank/DDBJ databases">
        <authorList>
            <person name="Wibberg D."/>
        </authorList>
    </citation>
    <scope>NUCLEOTIDE SEQUENCE [LARGE SCALE GENOMIC DNA]</scope>
</reference>
<dbReference type="InterPro" id="IPR036526">
    <property type="entry name" value="C-N_Hydrolase_sf"/>
</dbReference>
<keyword evidence="2" id="KW-0378">Hydrolase</keyword>
<dbReference type="GO" id="GO:0016787">
    <property type="term" value="F:hydrolase activity"/>
    <property type="evidence" value="ECO:0007669"/>
    <property type="project" value="UniProtKB-KW"/>
</dbReference>
<dbReference type="InterPro" id="IPR003010">
    <property type="entry name" value="C-N_Hydrolase"/>
</dbReference>
<proteinExistence type="predicted"/>
<organism evidence="2 3">
    <name type="scientific">Donghicola eburneus</name>
    <dbReference type="NCBI Taxonomy" id="393278"/>
    <lineage>
        <taxon>Bacteria</taxon>
        <taxon>Pseudomonadati</taxon>
        <taxon>Pseudomonadota</taxon>
        <taxon>Alphaproteobacteria</taxon>
        <taxon>Rhodobacterales</taxon>
        <taxon>Roseobacteraceae</taxon>
        <taxon>Donghicola</taxon>
    </lineage>
</organism>
<dbReference type="AlphaFoldDB" id="A0A1M4MYQ4"/>
<name>A0A1M4MYQ4_9RHOB</name>